<proteinExistence type="predicted"/>
<dbReference type="EMBL" id="CP048286">
    <property type="protein sequence ID" value="QHW31843.1"/>
    <property type="molecule type" value="Genomic_DNA"/>
</dbReference>
<sequence length="108" mass="12407">MYQAKTGEENGNIFAGRHTSALFAGGAIGENQVTKTKRDVEIPKSSETRCGSMFHLEPIGMNEKIEISERPIHRPWQEEQRSRRLDHTRILYERRRRIHADAGPYSTA</sequence>
<dbReference type="Proteomes" id="UP000479114">
    <property type="component" value="Chromosome"/>
</dbReference>
<dbReference type="AlphaFoldDB" id="A0A6C0P1T3"/>
<dbReference type="KEGG" id="prz:GZH47_14040"/>
<keyword evidence="2" id="KW-1185">Reference proteome</keyword>
<dbReference type="RefSeq" id="WP_162640649.1">
    <property type="nucleotide sequence ID" value="NZ_CP048286.1"/>
</dbReference>
<name>A0A6C0P1T3_9BACL</name>
<evidence type="ECO:0000313" key="2">
    <source>
        <dbReference type="Proteomes" id="UP000479114"/>
    </source>
</evidence>
<gene>
    <name evidence="1" type="ORF">GZH47_14040</name>
</gene>
<accession>A0A6C0P1T3</accession>
<evidence type="ECO:0000313" key="1">
    <source>
        <dbReference type="EMBL" id="QHW31843.1"/>
    </source>
</evidence>
<reference evidence="1 2" key="1">
    <citation type="submission" date="2020-02" db="EMBL/GenBank/DDBJ databases">
        <title>Paenibacillus sp. nov., isolated from rhizosphere soil of tomato.</title>
        <authorList>
            <person name="Weon H.-Y."/>
            <person name="Lee S.A."/>
        </authorList>
    </citation>
    <scope>NUCLEOTIDE SEQUENCE [LARGE SCALE GENOMIC DNA]</scope>
    <source>
        <strain evidence="1 2">14171R-81</strain>
    </source>
</reference>
<organism evidence="1 2">
    <name type="scientific">Paenibacillus rhizovicinus</name>
    <dbReference type="NCBI Taxonomy" id="2704463"/>
    <lineage>
        <taxon>Bacteria</taxon>
        <taxon>Bacillati</taxon>
        <taxon>Bacillota</taxon>
        <taxon>Bacilli</taxon>
        <taxon>Bacillales</taxon>
        <taxon>Paenibacillaceae</taxon>
        <taxon>Paenibacillus</taxon>
    </lineage>
</organism>
<protein>
    <submittedName>
        <fullName evidence="1">Uncharacterized protein</fullName>
    </submittedName>
</protein>